<sequence length="115" mass="12982">MHPTTILREIELENEPVALSIMKFAEETLVTISDNGTFGAFHDIDIAEMRPGKEPLITIKPFFGYSDDFTKVVCRNLATSLQVKNKLMISIGLKQEKVNKQNLDLLKLELSDMLS</sequence>
<dbReference type="EMBL" id="OU015566">
    <property type="protein sequence ID" value="CAG5107096.1"/>
    <property type="molecule type" value="Genomic_DNA"/>
</dbReference>
<dbReference type="Gene3D" id="3.30.230.90">
    <property type="match status" value="1"/>
</dbReference>
<protein>
    <submittedName>
        <fullName evidence="1">Oidioi.mRNA.OKI2018_I69.chr1.g3144.t1.cds</fullName>
    </submittedName>
</protein>
<gene>
    <name evidence="1" type="ORF">OKIOD_LOCUS11909</name>
</gene>
<evidence type="ECO:0000313" key="2">
    <source>
        <dbReference type="Proteomes" id="UP001158576"/>
    </source>
</evidence>
<reference evidence="1 2" key="1">
    <citation type="submission" date="2021-04" db="EMBL/GenBank/DDBJ databases">
        <authorList>
            <person name="Bliznina A."/>
        </authorList>
    </citation>
    <scope>NUCLEOTIDE SEQUENCE [LARGE SCALE GENOMIC DNA]</scope>
</reference>
<keyword evidence="2" id="KW-1185">Reference proteome</keyword>
<dbReference type="Proteomes" id="UP001158576">
    <property type="component" value="Chromosome 1"/>
</dbReference>
<proteinExistence type="predicted"/>
<accession>A0ABN7STA4</accession>
<organism evidence="1 2">
    <name type="scientific">Oikopleura dioica</name>
    <name type="common">Tunicate</name>
    <dbReference type="NCBI Taxonomy" id="34765"/>
    <lineage>
        <taxon>Eukaryota</taxon>
        <taxon>Metazoa</taxon>
        <taxon>Chordata</taxon>
        <taxon>Tunicata</taxon>
        <taxon>Appendicularia</taxon>
        <taxon>Copelata</taxon>
        <taxon>Oikopleuridae</taxon>
        <taxon>Oikopleura</taxon>
    </lineage>
</organism>
<dbReference type="InterPro" id="IPR018788">
    <property type="entry name" value="Proteasome_assmbl_chp_3"/>
</dbReference>
<dbReference type="InterPro" id="IPR053720">
    <property type="entry name" value="Psm_Assembly_Chaperone"/>
</dbReference>
<dbReference type="Pfam" id="PF10178">
    <property type="entry name" value="PAC3"/>
    <property type="match status" value="1"/>
</dbReference>
<evidence type="ECO:0000313" key="1">
    <source>
        <dbReference type="EMBL" id="CAG5107096.1"/>
    </source>
</evidence>
<name>A0ABN7STA4_OIKDI</name>